<dbReference type="Gene3D" id="2.60.120.10">
    <property type="entry name" value="Jelly Rolls"/>
    <property type="match status" value="1"/>
</dbReference>
<dbReference type="SUPFAM" id="SSF51206">
    <property type="entry name" value="cAMP-binding domain-like"/>
    <property type="match status" value="1"/>
</dbReference>
<evidence type="ECO:0000256" key="1">
    <source>
        <dbReference type="ARBA" id="ARBA00023015"/>
    </source>
</evidence>
<dbReference type="SUPFAM" id="SSF46785">
    <property type="entry name" value="Winged helix' DNA-binding domain"/>
    <property type="match status" value="1"/>
</dbReference>
<evidence type="ECO:0000313" key="5">
    <source>
        <dbReference type="Proteomes" id="UP000536773"/>
    </source>
</evidence>
<dbReference type="InterPro" id="IPR012318">
    <property type="entry name" value="HTH_CRP"/>
</dbReference>
<organism evidence="4 5">
    <name type="scientific">Megasphaera elsdenii</name>
    <dbReference type="NCBI Taxonomy" id="907"/>
    <lineage>
        <taxon>Bacteria</taxon>
        <taxon>Bacillati</taxon>
        <taxon>Bacillota</taxon>
        <taxon>Negativicutes</taxon>
        <taxon>Veillonellales</taxon>
        <taxon>Veillonellaceae</taxon>
        <taxon>Megasphaera</taxon>
    </lineage>
</organism>
<sequence>MEPYLSLIKKSPLFCGITEADVLPLLEHLKVRKKKYQKGEFLFYSGDTVPYIGLVLDGAVHIIQEDYWGNRNILSQIPAGFFFGEAFACLPESLATVDVVAASDTVIMQVHVDNVLHAGQVLTPAQARFMSNLLALMAEKNRLLTEKIRYLTQRSTRQKIVLYLSDLARKKGKATFSLPFNRQQMADFLSVDRSALSAELSKMKKEGLIDYRKDKFTLLQ</sequence>
<dbReference type="InterPro" id="IPR050397">
    <property type="entry name" value="Env_Response_Regulators"/>
</dbReference>
<dbReference type="EMBL" id="JABBJH010000009">
    <property type="protein sequence ID" value="NMK39240.1"/>
    <property type="molecule type" value="Genomic_DNA"/>
</dbReference>
<evidence type="ECO:0000256" key="2">
    <source>
        <dbReference type="ARBA" id="ARBA00023125"/>
    </source>
</evidence>
<dbReference type="InterPro" id="IPR014710">
    <property type="entry name" value="RmlC-like_jellyroll"/>
</dbReference>
<dbReference type="SMART" id="SM00100">
    <property type="entry name" value="cNMP"/>
    <property type="match status" value="1"/>
</dbReference>
<dbReference type="CDD" id="cd00038">
    <property type="entry name" value="CAP_ED"/>
    <property type="match status" value="1"/>
</dbReference>
<dbReference type="InterPro" id="IPR036390">
    <property type="entry name" value="WH_DNA-bd_sf"/>
</dbReference>
<dbReference type="PROSITE" id="PS50042">
    <property type="entry name" value="CNMP_BINDING_3"/>
    <property type="match status" value="1"/>
</dbReference>
<evidence type="ECO:0000313" key="4">
    <source>
        <dbReference type="EMBL" id="NMK39240.1"/>
    </source>
</evidence>
<accession>A0A1M6NG12</accession>
<dbReference type="PANTHER" id="PTHR24567:SF58">
    <property type="entry name" value="CYCLIC AMP-BINDING REGULATORY PROTEIN"/>
    <property type="match status" value="1"/>
</dbReference>
<dbReference type="GO" id="GO:0003700">
    <property type="term" value="F:DNA-binding transcription factor activity"/>
    <property type="evidence" value="ECO:0007669"/>
    <property type="project" value="TreeGrafter"/>
</dbReference>
<comment type="caution">
    <text evidence="4">The sequence shown here is derived from an EMBL/GenBank/DDBJ whole genome shotgun (WGS) entry which is preliminary data.</text>
</comment>
<dbReference type="InterPro" id="IPR000595">
    <property type="entry name" value="cNMP-bd_dom"/>
</dbReference>
<protein>
    <submittedName>
        <fullName evidence="4">Crp/Fnr family transcriptional regulator</fullName>
    </submittedName>
</protein>
<evidence type="ECO:0000256" key="3">
    <source>
        <dbReference type="ARBA" id="ARBA00023163"/>
    </source>
</evidence>
<dbReference type="PANTHER" id="PTHR24567">
    <property type="entry name" value="CRP FAMILY TRANSCRIPTIONAL REGULATORY PROTEIN"/>
    <property type="match status" value="1"/>
</dbReference>
<keyword evidence="1" id="KW-0805">Transcription regulation</keyword>
<dbReference type="InterPro" id="IPR018490">
    <property type="entry name" value="cNMP-bd_dom_sf"/>
</dbReference>
<dbReference type="GO" id="GO:0005829">
    <property type="term" value="C:cytosol"/>
    <property type="evidence" value="ECO:0007669"/>
    <property type="project" value="TreeGrafter"/>
</dbReference>
<keyword evidence="3" id="KW-0804">Transcription</keyword>
<gene>
    <name evidence="4" type="ORF">HG933_07575</name>
</gene>
<dbReference type="AlphaFoldDB" id="A0A1M6NG12"/>
<dbReference type="Pfam" id="PF00027">
    <property type="entry name" value="cNMP_binding"/>
    <property type="match status" value="1"/>
</dbReference>
<dbReference type="GO" id="GO:0003677">
    <property type="term" value="F:DNA binding"/>
    <property type="evidence" value="ECO:0007669"/>
    <property type="project" value="UniProtKB-KW"/>
</dbReference>
<reference evidence="4 5" key="1">
    <citation type="submission" date="2020-04" db="EMBL/GenBank/DDBJ databases">
        <authorList>
            <person name="Hitch T.C.A."/>
            <person name="Wylensek D."/>
            <person name="Clavel T."/>
        </authorList>
    </citation>
    <scope>NUCLEOTIDE SEQUENCE [LARGE SCALE GENOMIC DNA]</scope>
    <source>
        <strain evidence="4 5">WCA-386-APC-2A</strain>
    </source>
</reference>
<keyword evidence="2" id="KW-0238">DNA-binding</keyword>
<dbReference type="RefSeq" id="WP_022497727.1">
    <property type="nucleotide sequence ID" value="NZ_CALZUV010000012.1"/>
</dbReference>
<name>A0A1M6NG12_MEGEL</name>
<dbReference type="Pfam" id="PF13545">
    <property type="entry name" value="HTH_Crp_2"/>
    <property type="match status" value="1"/>
</dbReference>
<dbReference type="PROSITE" id="PS51063">
    <property type="entry name" value="HTH_CRP_2"/>
    <property type="match status" value="1"/>
</dbReference>
<proteinExistence type="predicted"/>
<dbReference type="Proteomes" id="UP000536773">
    <property type="component" value="Unassembled WGS sequence"/>
</dbReference>